<evidence type="ECO:0000313" key="1">
    <source>
        <dbReference type="EMBL" id="AGI74484.1"/>
    </source>
</evidence>
<keyword evidence="2" id="KW-1185">Reference proteome</keyword>
<sequence length="155" mass="15410">MVLPLMAQAEGAPLVSLDSISGVAKVEQLMDGSARVTLMNGQELLVSAEDLNSMADGALGVSQATAEFISEVVVQIGAGDITLYEAVGAVLVVFGADAGLAGSSTTAVKNETTLISGTSAGNVTEDTGATLTVGGTLSVTDADTGEALFGTCQRL</sequence>
<protein>
    <submittedName>
        <fullName evidence="1">Uncharacterized protein</fullName>
    </submittedName>
</protein>
<organism evidence="1 2">
    <name type="scientific">Octadecabacter arcticus 238</name>
    <dbReference type="NCBI Taxonomy" id="391616"/>
    <lineage>
        <taxon>Bacteria</taxon>
        <taxon>Pseudomonadati</taxon>
        <taxon>Pseudomonadota</taxon>
        <taxon>Alphaproteobacteria</taxon>
        <taxon>Rhodobacterales</taxon>
        <taxon>Roseobacteraceae</taxon>
        <taxon>Octadecabacter</taxon>
    </lineage>
</organism>
<reference evidence="1 2" key="1">
    <citation type="journal article" date="2013" name="PLoS ONE">
        <title>Poles Apart: Arctic and Antarctic Octadecabacter strains Share High Genome Plasticity and a New Type of Xanthorhodopsin.</title>
        <authorList>
            <person name="Vollmers J."/>
            <person name="Voget S."/>
            <person name="Dietrich S."/>
            <person name="Gollnow K."/>
            <person name="Smits M."/>
            <person name="Meyer K."/>
            <person name="Brinkhoff T."/>
            <person name="Simon M."/>
            <person name="Daniel R."/>
        </authorList>
    </citation>
    <scope>NUCLEOTIDE SEQUENCE [LARGE SCALE GENOMIC DNA]</scope>
    <source>
        <strain evidence="1 2">238</strain>
    </source>
</reference>
<dbReference type="Proteomes" id="UP000004688">
    <property type="component" value="Chromosome"/>
</dbReference>
<dbReference type="HOGENOM" id="CLU_1693684_0_0_5"/>
<gene>
    <name evidence="1" type="ORF">OA238_c46320</name>
</gene>
<dbReference type="EMBL" id="CP003742">
    <property type="protein sequence ID" value="AGI74484.1"/>
    <property type="molecule type" value="Genomic_DNA"/>
</dbReference>
<dbReference type="KEGG" id="oar:OA238_c46320"/>
<dbReference type="AlphaFoldDB" id="M9RPI5"/>
<proteinExistence type="predicted"/>
<name>M9RPI5_9RHOB</name>
<accession>M9RPI5</accession>
<evidence type="ECO:0000313" key="2">
    <source>
        <dbReference type="Proteomes" id="UP000004688"/>
    </source>
</evidence>